<keyword evidence="3" id="KW-1185">Reference proteome</keyword>
<evidence type="ECO:0000259" key="1">
    <source>
        <dbReference type="Pfam" id="PF24293"/>
    </source>
</evidence>
<evidence type="ECO:0000313" key="3">
    <source>
        <dbReference type="Proteomes" id="UP000271889"/>
    </source>
</evidence>
<feature type="domain" description="Edg1 TPR repeats region" evidence="1">
    <location>
        <begin position="18"/>
        <end position="193"/>
    </location>
</feature>
<organism evidence="2 3">
    <name type="scientific">Cylicostephanus goldi</name>
    <name type="common">Nematode worm</name>
    <dbReference type="NCBI Taxonomy" id="71465"/>
    <lineage>
        <taxon>Eukaryota</taxon>
        <taxon>Metazoa</taxon>
        <taxon>Ecdysozoa</taxon>
        <taxon>Nematoda</taxon>
        <taxon>Chromadorea</taxon>
        <taxon>Rhabditida</taxon>
        <taxon>Rhabditina</taxon>
        <taxon>Rhabditomorpha</taxon>
        <taxon>Strongyloidea</taxon>
        <taxon>Strongylidae</taxon>
        <taxon>Cylicostephanus</taxon>
    </lineage>
</organism>
<accession>A0A3P6UB56</accession>
<protein>
    <recommendedName>
        <fullName evidence="1">Edg1 TPR repeats region domain-containing protein</fullName>
    </recommendedName>
</protein>
<dbReference type="Proteomes" id="UP000271889">
    <property type="component" value="Unassembled WGS sequence"/>
</dbReference>
<name>A0A3P6UB56_CYLGO</name>
<dbReference type="EMBL" id="UYRV01023798">
    <property type="protein sequence ID" value="VDK74281.1"/>
    <property type="molecule type" value="Genomic_DNA"/>
</dbReference>
<dbReference type="OrthoDB" id="5813107at2759"/>
<dbReference type="InterPro" id="IPR056581">
    <property type="entry name" value="TPR_Edg1"/>
</dbReference>
<dbReference type="AlphaFoldDB" id="A0A3P6UB56"/>
<dbReference type="Pfam" id="PF24293">
    <property type="entry name" value="TPR_Edg1"/>
    <property type="match status" value="1"/>
</dbReference>
<proteinExistence type="predicted"/>
<evidence type="ECO:0000313" key="2">
    <source>
        <dbReference type="EMBL" id="VDK74281.1"/>
    </source>
</evidence>
<gene>
    <name evidence="2" type="ORF">CGOC_LOCUS7018</name>
</gene>
<reference evidence="2 3" key="1">
    <citation type="submission" date="2018-11" db="EMBL/GenBank/DDBJ databases">
        <authorList>
            <consortium name="Pathogen Informatics"/>
        </authorList>
    </citation>
    <scope>NUCLEOTIDE SEQUENCE [LARGE SCALE GENOMIC DNA]</scope>
</reference>
<sequence>MFLRPVTYPLWEHICRFDYSSGITQCINQIGDHNEIQSDAAKFKFIRDKLLWYLLMVPRETLNRLLLQGLEDKNIVPGVINTLRSCRALSETAVVSENISGERVPVVVDLVVSIFNNEAHRWTVTEQQDRLVYLLTALCRRRRIAKEKADGAAEQATGARDESVVDGGMLLKLFVLHNLMKRTQETLMLKLLHRYRPRDVLNLLSFIASFAGSCSLSVPKRFISTGPPA</sequence>